<reference evidence="2" key="1">
    <citation type="submission" date="2022-11" db="UniProtKB">
        <authorList>
            <consortium name="WormBaseParasite"/>
        </authorList>
    </citation>
    <scope>IDENTIFICATION</scope>
</reference>
<accession>A0A914Y942</accession>
<evidence type="ECO:0000313" key="2">
    <source>
        <dbReference type="WBParaSite" id="PSU_v2.g15793.t1"/>
    </source>
</evidence>
<sequence length="179" mass="20766">MKEDQPILQLMNEDFDLDSCFNSEEDLRQEQELSQCVVETNEYASDDTSEETEEDDSFIKAVDFAPNYCTVTHLNVEMDTIQEQIETWITCSESIKEDPKYLSLLQEIQNDRIRLRIISKEPLDLGMPTLILIYSNQNETLTFTTQISFSETCRSSILYSPPSNCQKTPKRLSCSFFQI</sequence>
<name>A0A914Y942_9BILA</name>
<dbReference type="Proteomes" id="UP000887577">
    <property type="component" value="Unplaced"/>
</dbReference>
<dbReference type="AlphaFoldDB" id="A0A914Y942"/>
<dbReference type="WBParaSite" id="PSU_v2.g15793.t1">
    <property type="protein sequence ID" value="PSU_v2.g15793.t1"/>
    <property type="gene ID" value="PSU_v2.g15793"/>
</dbReference>
<evidence type="ECO:0000313" key="1">
    <source>
        <dbReference type="Proteomes" id="UP000887577"/>
    </source>
</evidence>
<keyword evidence="1" id="KW-1185">Reference proteome</keyword>
<organism evidence="1 2">
    <name type="scientific">Panagrolaimus superbus</name>
    <dbReference type="NCBI Taxonomy" id="310955"/>
    <lineage>
        <taxon>Eukaryota</taxon>
        <taxon>Metazoa</taxon>
        <taxon>Ecdysozoa</taxon>
        <taxon>Nematoda</taxon>
        <taxon>Chromadorea</taxon>
        <taxon>Rhabditida</taxon>
        <taxon>Tylenchina</taxon>
        <taxon>Panagrolaimomorpha</taxon>
        <taxon>Panagrolaimoidea</taxon>
        <taxon>Panagrolaimidae</taxon>
        <taxon>Panagrolaimus</taxon>
    </lineage>
</organism>
<proteinExistence type="predicted"/>
<protein>
    <submittedName>
        <fullName evidence="2">Uncharacterized protein</fullName>
    </submittedName>
</protein>